<keyword evidence="3 4" id="KW-0732">Signal</keyword>
<dbReference type="PROSITE" id="PS51257">
    <property type="entry name" value="PROKAR_LIPOPROTEIN"/>
    <property type="match status" value="1"/>
</dbReference>
<comment type="similarity">
    <text evidence="1">Belongs to the bacterial solute-binding protein 7 family.</text>
</comment>
<proteinExistence type="inferred from homology"/>
<protein>
    <submittedName>
        <fullName evidence="5">DctP family TRAP transporter solute-binding subunit</fullName>
    </submittedName>
</protein>
<dbReference type="Pfam" id="PF03480">
    <property type="entry name" value="DctP"/>
    <property type="match status" value="1"/>
</dbReference>
<gene>
    <name evidence="5" type="ORF">H9L06_01375</name>
</gene>
<dbReference type="RefSeq" id="WP_187555525.1">
    <property type="nucleotide sequence ID" value="NZ_CP060716.1"/>
</dbReference>
<dbReference type="InterPro" id="IPR038404">
    <property type="entry name" value="TRAP_DctP_sf"/>
</dbReference>
<dbReference type="InterPro" id="IPR004682">
    <property type="entry name" value="TRAP_DctP"/>
</dbReference>
<name>A0A7G9S5D2_9MICO</name>
<keyword evidence="2" id="KW-0813">Transport</keyword>
<dbReference type="InterPro" id="IPR018389">
    <property type="entry name" value="DctP_fam"/>
</dbReference>
<evidence type="ECO:0000256" key="4">
    <source>
        <dbReference type="SAM" id="SignalP"/>
    </source>
</evidence>
<organism evidence="5 6">
    <name type="scientific">Leucobacter denitrificans</name>
    <dbReference type="NCBI Taxonomy" id="683042"/>
    <lineage>
        <taxon>Bacteria</taxon>
        <taxon>Bacillati</taxon>
        <taxon>Actinomycetota</taxon>
        <taxon>Actinomycetes</taxon>
        <taxon>Micrococcales</taxon>
        <taxon>Microbacteriaceae</taxon>
        <taxon>Leucobacter</taxon>
    </lineage>
</organism>
<dbReference type="PANTHER" id="PTHR33376">
    <property type="match status" value="1"/>
</dbReference>
<evidence type="ECO:0000256" key="3">
    <source>
        <dbReference type="ARBA" id="ARBA00022729"/>
    </source>
</evidence>
<evidence type="ECO:0000313" key="5">
    <source>
        <dbReference type="EMBL" id="QNN63057.1"/>
    </source>
</evidence>
<dbReference type="PIRSF" id="PIRSF006470">
    <property type="entry name" value="DctB"/>
    <property type="match status" value="1"/>
</dbReference>
<dbReference type="Gene3D" id="3.40.190.170">
    <property type="entry name" value="Bacterial extracellular solute-binding protein, family 7"/>
    <property type="match status" value="1"/>
</dbReference>
<keyword evidence="6" id="KW-1185">Reference proteome</keyword>
<sequence length="338" mass="37171">MKKLTIVPIAVAFLLGVSACSGTAQADTQAGDDATYNFDMSVTTSETSTWFKGAEKFAELVAEESDGRINISVFANDSLSAGDAIAGIEQVMNGDKALSYNSAIQLSGIDDRFSAIAAPFTFSNYEEVDSVLESPEAQDAYAGLAEEHGVKMLGFGENGMRQISNNTHEIDGPEDLKGLKVRVAGSKLFMDMYQTLGADPLVMSFSELFTSLQTGTVDGQENAVDLFYANGLVEVQDYLTIMNYVYDPLLLMMNQEMFDSMSDADQQIMLDAAAEANAYQIAMIRELEQEQLKDIKDQMQVKELSAAEIAEFREALEPVYEEWIPTWTPELYEVIQPK</sequence>
<dbReference type="PANTHER" id="PTHR33376:SF7">
    <property type="entry name" value="C4-DICARBOXYLATE-BINDING PROTEIN DCTB"/>
    <property type="match status" value="1"/>
</dbReference>
<dbReference type="NCBIfam" id="NF037995">
    <property type="entry name" value="TRAP_S1"/>
    <property type="match status" value="1"/>
</dbReference>
<dbReference type="GO" id="GO:0055085">
    <property type="term" value="P:transmembrane transport"/>
    <property type="evidence" value="ECO:0007669"/>
    <property type="project" value="InterPro"/>
</dbReference>
<dbReference type="NCBIfam" id="TIGR00787">
    <property type="entry name" value="dctP"/>
    <property type="match status" value="1"/>
</dbReference>
<evidence type="ECO:0000313" key="6">
    <source>
        <dbReference type="Proteomes" id="UP000515934"/>
    </source>
</evidence>
<feature type="signal peptide" evidence="4">
    <location>
        <begin position="1"/>
        <end position="26"/>
    </location>
</feature>
<dbReference type="EMBL" id="CP060716">
    <property type="protein sequence ID" value="QNN63057.1"/>
    <property type="molecule type" value="Genomic_DNA"/>
</dbReference>
<reference evidence="5 6" key="1">
    <citation type="submission" date="2020-08" db="EMBL/GenBank/DDBJ databases">
        <title>Genome sequence of Leucobacter denitrificans KACC 14055T.</title>
        <authorList>
            <person name="Hyun D.-W."/>
            <person name="Bae J.-W."/>
        </authorList>
    </citation>
    <scope>NUCLEOTIDE SEQUENCE [LARGE SCALE GENOMIC DNA]</scope>
    <source>
        <strain evidence="5 6">KACC 14055</strain>
    </source>
</reference>
<feature type="chain" id="PRO_5028826540" evidence="4">
    <location>
        <begin position="27"/>
        <end position="338"/>
    </location>
</feature>
<dbReference type="KEGG" id="ldn:H9L06_01375"/>
<accession>A0A7G9S5D2</accession>
<evidence type="ECO:0000256" key="1">
    <source>
        <dbReference type="ARBA" id="ARBA00009023"/>
    </source>
</evidence>
<dbReference type="AlphaFoldDB" id="A0A7G9S5D2"/>
<evidence type="ECO:0000256" key="2">
    <source>
        <dbReference type="ARBA" id="ARBA00022448"/>
    </source>
</evidence>
<dbReference type="GO" id="GO:0030288">
    <property type="term" value="C:outer membrane-bounded periplasmic space"/>
    <property type="evidence" value="ECO:0007669"/>
    <property type="project" value="InterPro"/>
</dbReference>
<dbReference type="Proteomes" id="UP000515934">
    <property type="component" value="Chromosome"/>
</dbReference>